<organism evidence="1 2">
    <name type="scientific">Castor canadensis</name>
    <name type="common">American beaver</name>
    <dbReference type="NCBI Taxonomy" id="51338"/>
    <lineage>
        <taxon>Eukaryota</taxon>
        <taxon>Metazoa</taxon>
        <taxon>Chordata</taxon>
        <taxon>Craniata</taxon>
        <taxon>Vertebrata</taxon>
        <taxon>Euteleostomi</taxon>
        <taxon>Mammalia</taxon>
        <taxon>Eutheria</taxon>
        <taxon>Euarchontoglires</taxon>
        <taxon>Glires</taxon>
        <taxon>Rodentia</taxon>
        <taxon>Castorimorpha</taxon>
        <taxon>Castoridae</taxon>
        <taxon>Castor</taxon>
    </lineage>
</organism>
<reference evidence="2" key="1">
    <citation type="submission" date="2025-08" db="UniProtKB">
        <authorList>
            <consortium name="RefSeq"/>
        </authorList>
    </citation>
    <scope>IDENTIFICATION</scope>
</reference>
<protein>
    <submittedName>
        <fullName evidence="2">Liprin-alpha-4 isoform X9</fullName>
    </submittedName>
</protein>
<accession>A0AC58KIF8</accession>
<evidence type="ECO:0000313" key="1">
    <source>
        <dbReference type="Proteomes" id="UP001732720"/>
    </source>
</evidence>
<dbReference type="RefSeq" id="XP_073904706.1">
    <property type="nucleotide sequence ID" value="XM_074048605.1"/>
</dbReference>
<sequence>MCEVMPTINEGDPLGPPHGADADANFEQLMVNMLDEREKLLESLRGSQETLAATQSRLQDALHERDQLQRHLNSALPQEFATLTRELSMCREQLLEREEEISELKAERNNTRLLLEHLECLVSRHERSLRMTVVKRQAQSPSGVSSEVEVLKALKSLFEHHKALDEKVRERLRAALERVTTLEEQLAGAHQQVSALQQGAGVRDGVTEEEGTVELGPKCLWKDDMGRVEELQELLEKQNFELSQARERLVTLTATVTELEEDLGTARRDLIKSEELSSKHQRDLREALAQKEDMEERITTLEKRYLAAQREATSIHDLNDKLENELANKESLHRQCEEKARHLQELLEVAEQKLQQTMRKAETLPEVEAELAQRIAALTKAEERHGNIEEHLRQLEGQLEEKNQELARNTLIQELESSQRQIEEQHHHKGRLSEEIEKLRQEVDQLKGRGGPFVDGIHSRSHMGSAVDVRFSLSAATHAPPGLHHRYLALREETVKDWEPSPLPGVLAPTAAPAFDSDPEISDVDEDEPGRLVGAVDTVSPSGHSDAQTLAMMLQEQLDAINEEIRMIQEEKESTELRAEEIETRVTSGSMEALNLTQLRKRGSIPTSLTALSLASASPPLSGRSTPKLTSRSAAQDLDRMGVMTLPSDLRKHRRKLLSPVSREENREDKATIKCETSPPSSPRTLRLEKLGHPALSQEEGKSALEDQGSNPSSSNSSQDSLHKGGKRKGIKSSIGRLFGKKEKGRLIQLSRDGATGHVLLTDSELSLQEPMVPAKLGTQAEKDRRLKKKHQLLEDARRKGMPFAQWDGPTVVSWLELWVGMPAWYVAACRANVKSGAIMSALSDTEIQREIGISNALHRLKLRLAIQEMVSLTSPSAPPTSRTSSGNVWVTHEEMETLATSTKTDREEGSWAQTLAYGDMNHEWIGNEWLPSLGLPQYRSYFMECLVDARMLDHLTKKDLRVHLKMVDSFHRTSLQYGIMCLKRLNYDRKELEKRREDSQHDIKDVLVWTNDQVVHWVQSIGLRDYAGNLHESGVHGALLALDENFDHNTLALVLQIPTQNTQARQVMEREFNNLLALGTDRKLDDGEDKVFRRAPSWRKRFRPRDHHSGGMLGTSAETLPAGFRVSTLGPLQPPPAPAKKMMPEAGPAGAQRLETSTVRTYSC</sequence>
<name>A0AC58KIF8_CASCN</name>
<keyword evidence="1" id="KW-1185">Reference proteome</keyword>
<dbReference type="Proteomes" id="UP001732720">
    <property type="component" value="Chromosome 11"/>
</dbReference>
<proteinExistence type="predicted"/>
<gene>
    <name evidence="2" type="primary">Ppfia4</name>
</gene>
<evidence type="ECO:0000313" key="2">
    <source>
        <dbReference type="RefSeq" id="XP_073904706.1"/>
    </source>
</evidence>